<reference evidence="1 2" key="1">
    <citation type="submission" date="2017-10" db="EMBL/GenBank/DDBJ databases">
        <title>Comparative genomics in systemic dimorphic fungi from Ajellomycetaceae.</title>
        <authorList>
            <person name="Munoz J.F."/>
            <person name="Mcewen J.G."/>
            <person name="Clay O.K."/>
            <person name="Cuomo C.A."/>
        </authorList>
    </citation>
    <scope>NUCLEOTIDE SEQUENCE [LARGE SCALE GENOMIC DNA]</scope>
    <source>
        <strain evidence="1 2">UAMH7299</strain>
    </source>
</reference>
<accession>A0A2B7YVG1</accession>
<keyword evidence="2" id="KW-1185">Reference proteome</keyword>
<dbReference type="STRING" id="1447883.A0A2B7YVG1"/>
<dbReference type="AlphaFoldDB" id="A0A2B7YVG1"/>
<protein>
    <submittedName>
        <fullName evidence="1">Uncharacterized protein</fullName>
    </submittedName>
</protein>
<name>A0A2B7YVG1_POLH7</name>
<evidence type="ECO:0000313" key="1">
    <source>
        <dbReference type="EMBL" id="PGH28074.1"/>
    </source>
</evidence>
<sequence length="61" mass="6820">MTYEVPPTSEIEPGLFIGDIKNTYDEAALRDNRVHSVVSLIIGGMSLWPKFTRHVGPGRHL</sequence>
<comment type="caution">
    <text evidence="1">The sequence shown here is derived from an EMBL/GenBank/DDBJ whole genome shotgun (WGS) entry which is preliminary data.</text>
</comment>
<evidence type="ECO:0000313" key="2">
    <source>
        <dbReference type="Proteomes" id="UP000224634"/>
    </source>
</evidence>
<dbReference type="Proteomes" id="UP000224634">
    <property type="component" value="Unassembled WGS sequence"/>
</dbReference>
<dbReference type="OrthoDB" id="10252009at2759"/>
<dbReference type="EMBL" id="PDNA01000002">
    <property type="protein sequence ID" value="PGH28074.1"/>
    <property type="molecule type" value="Genomic_DNA"/>
</dbReference>
<organism evidence="1 2">
    <name type="scientific">Polytolypa hystricis (strain UAMH7299)</name>
    <dbReference type="NCBI Taxonomy" id="1447883"/>
    <lineage>
        <taxon>Eukaryota</taxon>
        <taxon>Fungi</taxon>
        <taxon>Dikarya</taxon>
        <taxon>Ascomycota</taxon>
        <taxon>Pezizomycotina</taxon>
        <taxon>Eurotiomycetes</taxon>
        <taxon>Eurotiomycetidae</taxon>
        <taxon>Onygenales</taxon>
        <taxon>Onygenales incertae sedis</taxon>
        <taxon>Polytolypa</taxon>
    </lineage>
</organism>
<proteinExistence type="predicted"/>
<gene>
    <name evidence="1" type="ORF">AJ80_00330</name>
</gene>